<name>A0ABR3P2W9_9PEZI</name>
<gene>
    <name evidence="2" type="ORF">AAFC00_004465</name>
</gene>
<sequence>MTRSHKMNDRDHVGLANGTASPEEHLPRYFAKSGREGDDPKSAKKMGFGRGNWGREMDELEDYTYNSTKPSRRSNSFGHNANAMRTKFEVAEEAPVFEEAIHGASAPDYQSNLEGMEKLEKQSTSSSMDSVEENKE</sequence>
<dbReference type="EMBL" id="JBFMKM010000016">
    <property type="protein sequence ID" value="KAL1296842.1"/>
    <property type="molecule type" value="Genomic_DNA"/>
</dbReference>
<organism evidence="2 3">
    <name type="scientific">Neodothiora populina</name>
    <dbReference type="NCBI Taxonomy" id="2781224"/>
    <lineage>
        <taxon>Eukaryota</taxon>
        <taxon>Fungi</taxon>
        <taxon>Dikarya</taxon>
        <taxon>Ascomycota</taxon>
        <taxon>Pezizomycotina</taxon>
        <taxon>Dothideomycetes</taxon>
        <taxon>Dothideomycetidae</taxon>
        <taxon>Dothideales</taxon>
        <taxon>Dothioraceae</taxon>
        <taxon>Neodothiora</taxon>
    </lineage>
</organism>
<feature type="region of interest" description="Disordered" evidence="1">
    <location>
        <begin position="105"/>
        <end position="136"/>
    </location>
</feature>
<evidence type="ECO:0008006" key="4">
    <source>
        <dbReference type="Google" id="ProtNLM"/>
    </source>
</evidence>
<feature type="compositionally biased region" description="Basic and acidic residues" evidence="1">
    <location>
        <begin position="22"/>
        <end position="42"/>
    </location>
</feature>
<proteinExistence type="predicted"/>
<comment type="caution">
    <text evidence="2">The sequence shown here is derived from an EMBL/GenBank/DDBJ whole genome shotgun (WGS) entry which is preliminary data.</text>
</comment>
<dbReference type="GeneID" id="95978165"/>
<feature type="compositionally biased region" description="Basic and acidic residues" evidence="1">
    <location>
        <begin position="1"/>
        <end position="13"/>
    </location>
</feature>
<accession>A0ABR3P2W9</accession>
<keyword evidence="3" id="KW-1185">Reference proteome</keyword>
<feature type="region of interest" description="Disordered" evidence="1">
    <location>
        <begin position="1"/>
        <end position="53"/>
    </location>
</feature>
<dbReference type="Proteomes" id="UP001562354">
    <property type="component" value="Unassembled WGS sequence"/>
</dbReference>
<reference evidence="2 3" key="1">
    <citation type="submission" date="2024-07" db="EMBL/GenBank/DDBJ databases">
        <title>Draft sequence of the Neodothiora populina.</title>
        <authorList>
            <person name="Drown D.D."/>
            <person name="Schuette U.S."/>
            <person name="Buechlein A.B."/>
            <person name="Rusch D.R."/>
            <person name="Winton L.W."/>
            <person name="Adams G.A."/>
        </authorList>
    </citation>
    <scope>NUCLEOTIDE SEQUENCE [LARGE SCALE GENOMIC DNA]</scope>
    <source>
        <strain evidence="2 3">CPC 39397</strain>
    </source>
</reference>
<dbReference type="RefSeq" id="XP_069196524.1">
    <property type="nucleotide sequence ID" value="XM_069344112.1"/>
</dbReference>
<evidence type="ECO:0000256" key="1">
    <source>
        <dbReference type="SAM" id="MobiDB-lite"/>
    </source>
</evidence>
<protein>
    <recommendedName>
        <fullName evidence="4">STF2-like protein</fullName>
    </recommendedName>
</protein>
<evidence type="ECO:0000313" key="3">
    <source>
        <dbReference type="Proteomes" id="UP001562354"/>
    </source>
</evidence>
<evidence type="ECO:0000313" key="2">
    <source>
        <dbReference type="EMBL" id="KAL1296842.1"/>
    </source>
</evidence>